<evidence type="ECO:0000256" key="3">
    <source>
        <dbReference type="ARBA" id="ARBA00012417"/>
    </source>
</evidence>
<evidence type="ECO:0000256" key="14">
    <source>
        <dbReference type="SAM" id="MobiDB-lite"/>
    </source>
</evidence>
<dbReference type="InterPro" id="IPR004365">
    <property type="entry name" value="NA-bd_OB_tRNA"/>
</dbReference>
<evidence type="ECO:0000256" key="5">
    <source>
        <dbReference type="ARBA" id="ARBA00022490"/>
    </source>
</evidence>
<evidence type="ECO:0000259" key="17">
    <source>
        <dbReference type="Pfam" id="PF07733"/>
    </source>
</evidence>
<feature type="domain" description="DNA polymerase III alpha subunit finger" evidence="19">
    <location>
        <begin position="684"/>
        <end position="857"/>
    </location>
</feature>
<gene>
    <name evidence="13 20" type="primary">dnaE2</name>
    <name evidence="20" type="ORF">LMG21510_00014</name>
</gene>
<dbReference type="HAMAP" id="MF_01902">
    <property type="entry name" value="DNApol_error_prone"/>
    <property type="match status" value="1"/>
</dbReference>
<evidence type="ECO:0000256" key="13">
    <source>
        <dbReference type="HAMAP-Rule" id="MF_01902"/>
    </source>
</evidence>
<dbReference type="EMBL" id="CAJZAH010000001">
    <property type="protein sequence ID" value="CAG9165278.1"/>
    <property type="molecule type" value="Genomic_DNA"/>
</dbReference>
<evidence type="ECO:0000256" key="6">
    <source>
        <dbReference type="ARBA" id="ARBA00022679"/>
    </source>
</evidence>
<dbReference type="InterPro" id="IPR029460">
    <property type="entry name" value="DNAPol_HHH"/>
</dbReference>
<dbReference type="NCBIfam" id="TIGR00594">
    <property type="entry name" value="polc"/>
    <property type="match status" value="1"/>
</dbReference>
<dbReference type="NCBIfam" id="NF004225">
    <property type="entry name" value="PRK05672.1"/>
    <property type="match status" value="1"/>
</dbReference>
<dbReference type="PANTHER" id="PTHR32294:SF4">
    <property type="entry name" value="ERROR-PRONE DNA POLYMERASE"/>
    <property type="match status" value="1"/>
</dbReference>
<comment type="function">
    <text evidence="13">DNA polymerase involved in damage-induced mutagenesis and translesion synthesis (TLS). It is not the major replicative DNA polymerase.</text>
</comment>
<dbReference type="InterPro" id="IPR004805">
    <property type="entry name" value="DnaE2/DnaE/PolC"/>
</dbReference>
<dbReference type="InterPro" id="IPR011708">
    <property type="entry name" value="DNA_pol3_alpha_NTPase_dom"/>
</dbReference>
<evidence type="ECO:0000313" key="21">
    <source>
        <dbReference type="Proteomes" id="UP000721236"/>
    </source>
</evidence>
<evidence type="ECO:0000259" key="18">
    <source>
        <dbReference type="Pfam" id="PF14579"/>
    </source>
</evidence>
<dbReference type="RefSeq" id="WP_224038883.1">
    <property type="nucleotide sequence ID" value="NZ_CAJZAH010000001.1"/>
</dbReference>
<dbReference type="Pfam" id="PF17657">
    <property type="entry name" value="DNA_pol3_finger"/>
    <property type="match status" value="1"/>
</dbReference>
<dbReference type="InterPro" id="IPR040982">
    <property type="entry name" value="DNA_pol3_finger"/>
</dbReference>
<keyword evidence="21" id="KW-1185">Reference proteome</keyword>
<dbReference type="InterPro" id="IPR004013">
    <property type="entry name" value="PHP_dom"/>
</dbReference>
<evidence type="ECO:0000256" key="12">
    <source>
        <dbReference type="ARBA" id="ARBA00049244"/>
    </source>
</evidence>
<dbReference type="GO" id="GO:0003887">
    <property type="term" value="F:DNA-directed DNA polymerase activity"/>
    <property type="evidence" value="ECO:0007669"/>
    <property type="project" value="UniProtKB-EC"/>
</dbReference>
<keyword evidence="10 13" id="KW-0239">DNA-directed DNA polymerase</keyword>
<dbReference type="Proteomes" id="UP000721236">
    <property type="component" value="Unassembled WGS sequence"/>
</dbReference>
<evidence type="ECO:0000256" key="2">
    <source>
        <dbReference type="ARBA" id="ARBA00007391"/>
    </source>
</evidence>
<keyword evidence="9 13" id="KW-0227">DNA damage</keyword>
<feature type="domain" description="OB" evidence="15">
    <location>
        <begin position="1103"/>
        <end position="1176"/>
    </location>
</feature>
<feature type="region of interest" description="Disordered" evidence="14">
    <location>
        <begin position="122"/>
        <end position="147"/>
    </location>
</feature>
<feature type="domain" description="DNA polymerase helix-hairpin-helix motif" evidence="18">
    <location>
        <begin position="931"/>
        <end position="1022"/>
    </location>
</feature>
<organism evidence="20 21">
    <name type="scientific">Cupriavidus respiraculi</name>
    <dbReference type="NCBI Taxonomy" id="195930"/>
    <lineage>
        <taxon>Bacteria</taxon>
        <taxon>Pseudomonadati</taxon>
        <taxon>Pseudomonadota</taxon>
        <taxon>Betaproteobacteria</taxon>
        <taxon>Burkholderiales</taxon>
        <taxon>Burkholderiaceae</taxon>
        <taxon>Cupriavidus</taxon>
    </lineage>
</organism>
<accession>A0ABM8WDB1</accession>
<comment type="caution">
    <text evidence="20">The sequence shown here is derived from an EMBL/GenBank/DDBJ whole genome shotgun (WGS) entry which is preliminary data.</text>
</comment>
<sequence length="1193" mass="131575">MSSHFPPPSLAGLFPSLPDYVELHCISNFTFLTGASHPGELLERAFALGYRGLALTDECSVAGTARAHHALKTLRERAREAVARSAARLARGDAVDDEDHDEDLEWDDIEAEVEAEAHAYRNGESAGNGGIGGQGGQGAQGAQGEPHRAPFDATLATLTAMAALRGGGHGAALQERLRRHHRLQARARAAEDFNLLIGSRFRLTAQGPLAGAPSTLSPLTLVLIAQDRDGFGNLCEFITLGRTRAEKGSYLLHPEDLAEPQPAQAHLRGMPGCQALLLPDYCVEPDVLREQVNWCRGVFGDRVSIALELLQGHADALHRVRLETVSAETGVPLAAAGAVTMHVRSRKPLADVVTAIRLSQPLPQCGMALASNAEQHLRMRQRLSRLYPAEALAQTLRIAAACDFSLDALRYEYPEELVPAGQTPIGYLREQTLAGAALRYPGGVPASVRERLEDEFQLIEEKRYEPFFLTVYDIVRFARSRQILCQGRGSAANSVVCYCLYITEVSPQQTNLLFGRFISRERDEPPDIDVDFEHQRREEVIQYIYEKYGRHRAALAASLITYRARSALRDVGRALGIDPGIVEQVVKGQAWWDSGAEFMNRITRYGLDPDAPAVRQWASLTEQLRGFPRHLSQHVGGFVIARHKLSRLVPIENAAMKDRSVIQWDKDDLESLGLLKVDVLALGMLTAIRRALALVPRPGAPQRGETCRMEDIPQDDKATYEMLCHADSIGVFQVESRAQQSMLPRLQPRQYYDLVVQVAIVRPGPIQGGMVHPYLKRREQMRRTGKPPVYEDEVIRNVLGRTLGVPIFQEQVMQLAIDAAGFTPGQADQLRRSMAAWRRKGDLQRHQAALVRALTRNGYPEAFAQAICKQIEGFGEYGFPESHAASFAKLVYISAWIKCHHPAAFLCALLNSQPMGFYSPSQLVQDARRHGVHTQPVDVTVSQWDSTLEARPGQPHPDVRLGLNRVGGMREAAALRIVAARDARPFASVEDLVLRARLDRHDIDVLAAADALAALAGHRRQARWQARAAAVQASHRDLLYDAPPAESELSLPAPRLGEELVDDYASLGLSLKAHPLALLRRRLAAMGFVTAQDLARCGNGRKVRACGIVTVRQRPSTASGTIFASIEDETGSINVILWPDLVERQRKEVLGAPLLGVTGIWQRQGEVRHLVAHELVDLSHLLGRLVANSRDFH</sequence>
<evidence type="ECO:0000259" key="16">
    <source>
        <dbReference type="Pfam" id="PF02811"/>
    </source>
</evidence>
<dbReference type="Pfam" id="PF01336">
    <property type="entry name" value="tRNA_anti-codon"/>
    <property type="match status" value="1"/>
</dbReference>
<dbReference type="Pfam" id="PF07733">
    <property type="entry name" value="DNA_pol3_alpha"/>
    <property type="match status" value="1"/>
</dbReference>
<keyword evidence="11 13" id="KW-0234">DNA repair</keyword>
<dbReference type="CDD" id="cd04485">
    <property type="entry name" value="DnaE_OBF"/>
    <property type="match status" value="1"/>
</dbReference>
<dbReference type="Pfam" id="PF02811">
    <property type="entry name" value="PHP"/>
    <property type="match status" value="1"/>
</dbReference>
<feature type="domain" description="PHP" evidence="16">
    <location>
        <begin position="22"/>
        <end position="245"/>
    </location>
</feature>
<feature type="compositionally biased region" description="Gly residues" evidence="14">
    <location>
        <begin position="126"/>
        <end position="141"/>
    </location>
</feature>
<dbReference type="Gene3D" id="3.20.20.140">
    <property type="entry name" value="Metal-dependent hydrolases"/>
    <property type="match status" value="1"/>
</dbReference>
<dbReference type="Pfam" id="PF14579">
    <property type="entry name" value="HHH_6"/>
    <property type="match status" value="1"/>
</dbReference>
<dbReference type="Gene3D" id="1.10.150.870">
    <property type="match status" value="1"/>
</dbReference>
<evidence type="ECO:0000259" key="15">
    <source>
        <dbReference type="Pfam" id="PF01336"/>
    </source>
</evidence>
<evidence type="ECO:0000256" key="1">
    <source>
        <dbReference type="ARBA" id="ARBA00004496"/>
    </source>
</evidence>
<evidence type="ECO:0000256" key="4">
    <source>
        <dbReference type="ARBA" id="ARBA00017273"/>
    </source>
</evidence>
<reference evidence="20 21" key="1">
    <citation type="submission" date="2021-08" db="EMBL/GenBank/DDBJ databases">
        <authorList>
            <person name="Peeters C."/>
        </authorList>
    </citation>
    <scope>NUCLEOTIDE SEQUENCE [LARGE SCALE GENOMIC DNA]</scope>
    <source>
        <strain evidence="20 21">LMG 21510</strain>
    </source>
</reference>
<dbReference type="EC" id="2.7.7.7" evidence="3 13"/>
<evidence type="ECO:0000313" key="20">
    <source>
        <dbReference type="EMBL" id="CAG9165278.1"/>
    </source>
</evidence>
<comment type="subcellular location">
    <subcellularLocation>
        <location evidence="1 13">Cytoplasm</location>
    </subcellularLocation>
</comment>
<evidence type="ECO:0000256" key="8">
    <source>
        <dbReference type="ARBA" id="ARBA00022705"/>
    </source>
</evidence>
<keyword evidence="6 13" id="KW-0808">Transferase</keyword>
<dbReference type="PANTHER" id="PTHR32294">
    <property type="entry name" value="DNA POLYMERASE III SUBUNIT ALPHA"/>
    <property type="match status" value="1"/>
</dbReference>
<keyword evidence="7 13" id="KW-0548">Nucleotidyltransferase</keyword>
<keyword evidence="8 13" id="KW-0235">DNA replication</keyword>
<evidence type="ECO:0000259" key="19">
    <source>
        <dbReference type="Pfam" id="PF17657"/>
    </source>
</evidence>
<dbReference type="InterPro" id="IPR023073">
    <property type="entry name" value="DnaE2"/>
</dbReference>
<evidence type="ECO:0000256" key="11">
    <source>
        <dbReference type="ARBA" id="ARBA00023204"/>
    </source>
</evidence>
<evidence type="ECO:0000256" key="7">
    <source>
        <dbReference type="ARBA" id="ARBA00022695"/>
    </source>
</evidence>
<proteinExistence type="inferred from homology"/>
<evidence type="ECO:0000256" key="10">
    <source>
        <dbReference type="ARBA" id="ARBA00022932"/>
    </source>
</evidence>
<keyword evidence="5 13" id="KW-0963">Cytoplasm</keyword>
<name>A0ABM8WDB1_9BURK</name>
<evidence type="ECO:0000256" key="9">
    <source>
        <dbReference type="ARBA" id="ARBA00022763"/>
    </source>
</evidence>
<protein>
    <recommendedName>
        <fullName evidence="4 13">Error-prone DNA polymerase</fullName>
        <ecNumber evidence="3 13">2.7.7.7</ecNumber>
    </recommendedName>
</protein>
<comment type="catalytic activity">
    <reaction evidence="12 13">
        <text>DNA(n) + a 2'-deoxyribonucleoside 5'-triphosphate = DNA(n+1) + diphosphate</text>
        <dbReference type="Rhea" id="RHEA:22508"/>
        <dbReference type="Rhea" id="RHEA-COMP:17339"/>
        <dbReference type="Rhea" id="RHEA-COMP:17340"/>
        <dbReference type="ChEBI" id="CHEBI:33019"/>
        <dbReference type="ChEBI" id="CHEBI:61560"/>
        <dbReference type="ChEBI" id="CHEBI:173112"/>
        <dbReference type="EC" id="2.7.7.7"/>
    </reaction>
</comment>
<feature type="domain" description="Bacterial DNA polymerase III alpha subunit NTPase" evidence="17">
    <location>
        <begin position="427"/>
        <end position="681"/>
    </location>
</feature>
<comment type="similarity">
    <text evidence="2 13">Belongs to the DNA polymerase type-C family. DnaE2 subfamily.</text>
</comment>